<dbReference type="GO" id="GO:0031087">
    <property type="term" value="P:deadenylation-independent decapping of nuclear-transcribed mRNA"/>
    <property type="evidence" value="ECO:0007669"/>
    <property type="project" value="TreeGrafter"/>
</dbReference>
<organism evidence="5 6">
    <name type="scientific">Kuraishia capsulata CBS 1993</name>
    <dbReference type="NCBI Taxonomy" id="1382522"/>
    <lineage>
        <taxon>Eukaryota</taxon>
        <taxon>Fungi</taxon>
        <taxon>Dikarya</taxon>
        <taxon>Ascomycota</taxon>
        <taxon>Saccharomycotina</taxon>
        <taxon>Pichiomycetes</taxon>
        <taxon>Pichiales</taxon>
        <taxon>Pichiaceae</taxon>
        <taxon>Kuraishia</taxon>
    </lineage>
</organism>
<dbReference type="GeneID" id="34521511"/>
<accession>W6MPB0</accession>
<dbReference type="PANTHER" id="PTHR16290">
    <property type="entry name" value="TRANSCRIPTION FACTOR SMIF DECAPPING ENZYME DCP1"/>
    <property type="match status" value="1"/>
</dbReference>
<evidence type="ECO:0000256" key="1">
    <source>
        <dbReference type="ARBA" id="ARBA00004496"/>
    </source>
</evidence>
<dbReference type="CDD" id="cd13182">
    <property type="entry name" value="EVH1-like_Dcp1"/>
    <property type="match status" value="1"/>
</dbReference>
<dbReference type="AlphaFoldDB" id="W6MPB0"/>
<evidence type="ECO:0000256" key="2">
    <source>
        <dbReference type="ARBA" id="ARBA00008778"/>
    </source>
</evidence>
<gene>
    <name evidence="5" type="ORF">KUCA_T00004114001</name>
</gene>
<comment type="subcellular location">
    <subcellularLocation>
        <location evidence="1">Cytoplasm</location>
    </subcellularLocation>
</comment>
<evidence type="ECO:0000256" key="3">
    <source>
        <dbReference type="ARBA" id="ARBA00022490"/>
    </source>
</evidence>
<dbReference type="Proteomes" id="UP000019384">
    <property type="component" value="Unassembled WGS sequence"/>
</dbReference>
<protein>
    <submittedName>
        <fullName evidence="5">Uncharacterized protein</fullName>
    </submittedName>
</protein>
<dbReference type="InterPro" id="IPR011993">
    <property type="entry name" value="PH-like_dom_sf"/>
</dbReference>
<keyword evidence="4" id="KW-0507">mRNA processing</keyword>
<name>W6MPB0_9ASCO</name>
<dbReference type="GO" id="GO:0006397">
    <property type="term" value="P:mRNA processing"/>
    <property type="evidence" value="ECO:0007669"/>
    <property type="project" value="UniProtKB-KW"/>
</dbReference>
<evidence type="ECO:0000313" key="5">
    <source>
        <dbReference type="EMBL" id="CDK28133.1"/>
    </source>
</evidence>
<dbReference type="Gene3D" id="2.30.29.30">
    <property type="entry name" value="Pleckstrin-homology domain (PH domain)/Phosphotyrosine-binding domain (PTB)"/>
    <property type="match status" value="1"/>
</dbReference>
<keyword evidence="6" id="KW-1185">Reference proteome</keyword>
<dbReference type="GO" id="GO:0003729">
    <property type="term" value="F:mRNA binding"/>
    <property type="evidence" value="ECO:0007669"/>
    <property type="project" value="EnsemblFungi"/>
</dbReference>
<dbReference type="GO" id="GO:0098745">
    <property type="term" value="C:RNA decapping complex"/>
    <property type="evidence" value="ECO:0007669"/>
    <property type="project" value="EnsemblFungi"/>
</dbReference>
<reference evidence="5" key="2">
    <citation type="submission" date="2014-02" db="EMBL/GenBank/DDBJ databases">
        <title>Complete DNA sequence of /Kuraishia capsulata/ illustrates novel genomic features among budding yeasts (/Saccharomycotina/).</title>
        <authorList>
            <person name="Morales L."/>
            <person name="Noel B."/>
            <person name="Porcel B."/>
            <person name="Marcet-Houben M."/>
            <person name="Hullo M-F."/>
            <person name="Sacerdot C."/>
            <person name="Tekaia F."/>
            <person name="Leh-Louis V."/>
            <person name="Despons L."/>
            <person name="Khanna V."/>
            <person name="Aury J-M."/>
            <person name="Barbe V."/>
            <person name="Couloux A."/>
            <person name="Labadie K."/>
            <person name="Pelletier E."/>
            <person name="Souciet J-L."/>
            <person name="Boekhout T."/>
            <person name="Gabaldon T."/>
            <person name="Wincker P."/>
            <person name="Dujon B."/>
        </authorList>
    </citation>
    <scope>NUCLEOTIDE SEQUENCE</scope>
    <source>
        <strain evidence="5">CBS 1993</strain>
    </source>
</reference>
<evidence type="ECO:0000256" key="4">
    <source>
        <dbReference type="ARBA" id="ARBA00022664"/>
    </source>
</evidence>
<sequence length="183" mass="21538">MPESTDSLSSEETPDASVAERQTLEIYKNALNFNVIAKYDPLVKNLIFQSSHCVVYRFENDDWVKLDYQGPIVLYSRRYKNEIDDEQKAKEQEPLTYDTETILRDDTYYEYGIIVYNRNKPQNFSIGIIPTKRLRAKEDAMIFEKNDELIIVKDLAGDAFGLWIFDEKDRDYICQVLNYCIDN</sequence>
<dbReference type="GO" id="GO:0005634">
    <property type="term" value="C:nucleus"/>
    <property type="evidence" value="ECO:0007669"/>
    <property type="project" value="EnsemblFungi"/>
</dbReference>
<comment type="similarity">
    <text evidence="2">Belongs to the DCP1 family.</text>
</comment>
<dbReference type="SUPFAM" id="SSF50729">
    <property type="entry name" value="PH domain-like"/>
    <property type="match status" value="1"/>
</dbReference>
<dbReference type="GO" id="GO:0000290">
    <property type="term" value="P:deadenylation-dependent decapping of nuclear-transcribed mRNA"/>
    <property type="evidence" value="ECO:0007669"/>
    <property type="project" value="EnsemblFungi"/>
</dbReference>
<dbReference type="Pfam" id="PF06058">
    <property type="entry name" value="DCP1"/>
    <property type="match status" value="1"/>
</dbReference>
<dbReference type="GO" id="GO:0000932">
    <property type="term" value="C:P-body"/>
    <property type="evidence" value="ECO:0007669"/>
    <property type="project" value="EnsemblFungi"/>
</dbReference>
<dbReference type="EMBL" id="HG793129">
    <property type="protein sequence ID" value="CDK28133.1"/>
    <property type="molecule type" value="Genomic_DNA"/>
</dbReference>
<evidence type="ECO:0000313" key="6">
    <source>
        <dbReference type="Proteomes" id="UP000019384"/>
    </source>
</evidence>
<keyword evidence="3" id="KW-0963">Cytoplasm</keyword>
<dbReference type="RefSeq" id="XP_022460123.1">
    <property type="nucleotide sequence ID" value="XM_022600815.1"/>
</dbReference>
<dbReference type="STRING" id="1382522.W6MPB0"/>
<dbReference type="InterPro" id="IPR010334">
    <property type="entry name" value="Dcp1"/>
</dbReference>
<reference evidence="5" key="1">
    <citation type="submission" date="2013-12" db="EMBL/GenBank/DDBJ databases">
        <authorList>
            <person name="Genoscope - CEA"/>
        </authorList>
    </citation>
    <scope>NUCLEOTIDE SEQUENCE</scope>
    <source>
        <strain evidence="5">CBS 1993</strain>
    </source>
</reference>
<proteinExistence type="inferred from homology"/>
<dbReference type="GO" id="GO:0008047">
    <property type="term" value="F:enzyme activator activity"/>
    <property type="evidence" value="ECO:0007669"/>
    <property type="project" value="EnsemblFungi"/>
</dbReference>
<dbReference type="PANTHER" id="PTHR16290:SF0">
    <property type="entry name" value="DECAPPING PROTEIN 1, ISOFORM A"/>
    <property type="match status" value="1"/>
</dbReference>
<dbReference type="HOGENOM" id="CLU_113008_0_0_1"/>
<dbReference type="OrthoDB" id="440673at2759"/>
<dbReference type="GO" id="GO:0098562">
    <property type="term" value="C:cytoplasmic side of membrane"/>
    <property type="evidence" value="ECO:0007669"/>
    <property type="project" value="EnsemblFungi"/>
</dbReference>